<feature type="region of interest" description="Disordered" evidence="7">
    <location>
        <begin position="50"/>
        <end position="70"/>
    </location>
</feature>
<dbReference type="CDD" id="cd00130">
    <property type="entry name" value="PAS"/>
    <property type="match status" value="1"/>
</dbReference>
<dbReference type="GO" id="GO:0005634">
    <property type="term" value="C:nucleus"/>
    <property type="evidence" value="ECO:0007669"/>
    <property type="project" value="InterPro"/>
</dbReference>
<keyword evidence="4" id="KW-0010">Activator</keyword>
<dbReference type="Gene3D" id="3.30.450.20">
    <property type="entry name" value="PAS domain"/>
    <property type="match status" value="2"/>
</dbReference>
<feature type="compositionally biased region" description="Basic and acidic residues" evidence="7">
    <location>
        <begin position="1361"/>
        <end position="1372"/>
    </location>
</feature>
<dbReference type="CDD" id="cd11439">
    <property type="entry name" value="bHLH-PAS_SRC"/>
    <property type="match status" value="1"/>
</dbReference>
<evidence type="ECO:0000256" key="2">
    <source>
        <dbReference type="ARBA" id="ARBA00022737"/>
    </source>
</evidence>
<keyword evidence="5" id="KW-0804">Transcription</keyword>
<evidence type="ECO:0000256" key="1">
    <source>
        <dbReference type="ARBA" id="ARBA00009933"/>
    </source>
</evidence>
<feature type="compositionally biased region" description="Basic and acidic residues" evidence="7">
    <location>
        <begin position="597"/>
        <end position="607"/>
    </location>
</feature>
<evidence type="ECO:0000256" key="7">
    <source>
        <dbReference type="SAM" id="MobiDB-lite"/>
    </source>
</evidence>
<protein>
    <recommendedName>
        <fullName evidence="12">Nuclear receptor coactivator 2</fullName>
    </recommendedName>
</protein>
<dbReference type="PANTHER" id="PTHR10684:SF4">
    <property type="entry name" value="TAIMAN, ISOFORM G"/>
    <property type="match status" value="1"/>
</dbReference>
<keyword evidence="11" id="KW-1185">Reference proteome</keyword>
<reference evidence="10" key="1">
    <citation type="submission" date="2022-01" db="EMBL/GenBank/DDBJ databases">
        <authorList>
            <person name="King R."/>
        </authorList>
    </citation>
    <scope>NUCLEOTIDE SEQUENCE</scope>
</reference>
<dbReference type="Pfam" id="PF23172">
    <property type="entry name" value="bHLH_NCOA"/>
    <property type="match status" value="1"/>
</dbReference>
<dbReference type="GO" id="GO:0016922">
    <property type="term" value="F:nuclear receptor binding"/>
    <property type="evidence" value="ECO:0007669"/>
    <property type="project" value="TreeGrafter"/>
</dbReference>
<accession>A0A9N9MWG2</accession>
<keyword evidence="2" id="KW-0677">Repeat</keyword>
<dbReference type="PANTHER" id="PTHR10684">
    <property type="entry name" value="NUCLEAR RECEPTOR COACTIVATOR"/>
    <property type="match status" value="1"/>
</dbReference>
<dbReference type="InterPro" id="IPR000014">
    <property type="entry name" value="PAS"/>
</dbReference>
<feature type="region of interest" description="Disordered" evidence="7">
    <location>
        <begin position="687"/>
        <end position="750"/>
    </location>
</feature>
<dbReference type="InterPro" id="IPR036638">
    <property type="entry name" value="HLH_DNA-bd_sf"/>
</dbReference>
<feature type="compositionally biased region" description="Polar residues" evidence="7">
    <location>
        <begin position="1187"/>
        <end position="1198"/>
    </location>
</feature>
<evidence type="ECO:0000259" key="8">
    <source>
        <dbReference type="PROSITE" id="PS50112"/>
    </source>
</evidence>
<feature type="region of interest" description="Disordered" evidence="7">
    <location>
        <begin position="413"/>
        <end position="453"/>
    </location>
</feature>
<dbReference type="SUPFAM" id="SSF55785">
    <property type="entry name" value="PYP-like sensor domain (PAS domain)"/>
    <property type="match status" value="2"/>
</dbReference>
<keyword evidence="6" id="KW-0539">Nucleus</keyword>
<feature type="region of interest" description="Disordered" evidence="7">
    <location>
        <begin position="899"/>
        <end position="971"/>
    </location>
</feature>
<proteinExistence type="inferred from homology"/>
<feature type="region of interest" description="Disordered" evidence="7">
    <location>
        <begin position="481"/>
        <end position="518"/>
    </location>
</feature>
<dbReference type="SMART" id="SM00091">
    <property type="entry name" value="PAS"/>
    <property type="match status" value="1"/>
</dbReference>
<feature type="region of interest" description="Disordered" evidence="7">
    <location>
        <begin position="1335"/>
        <end position="1385"/>
    </location>
</feature>
<dbReference type="PROSITE" id="PS50888">
    <property type="entry name" value="BHLH"/>
    <property type="match status" value="1"/>
</dbReference>
<feature type="compositionally biased region" description="Polar residues" evidence="7">
    <location>
        <begin position="1064"/>
        <end position="1105"/>
    </location>
</feature>
<dbReference type="Pfam" id="PF14598">
    <property type="entry name" value="PAS_11"/>
    <property type="match status" value="1"/>
</dbReference>
<feature type="compositionally biased region" description="Low complexity" evidence="7">
    <location>
        <begin position="1027"/>
        <end position="1063"/>
    </location>
</feature>
<feature type="region of interest" description="Disordered" evidence="7">
    <location>
        <begin position="1012"/>
        <end position="1105"/>
    </location>
</feature>
<feature type="compositionally biased region" description="Basic and acidic residues" evidence="7">
    <location>
        <begin position="721"/>
        <end position="731"/>
    </location>
</feature>
<feature type="compositionally biased region" description="Basic and acidic residues" evidence="7">
    <location>
        <begin position="954"/>
        <end position="969"/>
    </location>
</feature>
<feature type="region of interest" description="Disordered" evidence="7">
    <location>
        <begin position="1187"/>
        <end position="1274"/>
    </location>
</feature>
<dbReference type="GO" id="GO:0003713">
    <property type="term" value="F:transcription coactivator activity"/>
    <property type="evidence" value="ECO:0007669"/>
    <property type="project" value="InterPro"/>
</dbReference>
<dbReference type="EMBL" id="OU892281">
    <property type="protein sequence ID" value="CAG9768696.1"/>
    <property type="molecule type" value="Genomic_DNA"/>
</dbReference>
<name>A0A9N9MWG2_9CUCU</name>
<dbReference type="Gene3D" id="4.10.280.10">
    <property type="entry name" value="Helix-loop-helix DNA-binding domain"/>
    <property type="match status" value="1"/>
</dbReference>
<feature type="region of interest" description="Disordered" evidence="7">
    <location>
        <begin position="1288"/>
        <end position="1314"/>
    </location>
</feature>
<evidence type="ECO:0000256" key="3">
    <source>
        <dbReference type="ARBA" id="ARBA00023015"/>
    </source>
</evidence>
<feature type="compositionally biased region" description="Low complexity" evidence="7">
    <location>
        <begin position="584"/>
        <end position="596"/>
    </location>
</feature>
<evidence type="ECO:0000256" key="4">
    <source>
        <dbReference type="ARBA" id="ARBA00023159"/>
    </source>
</evidence>
<dbReference type="FunFam" id="4.10.280.10:FF:000008">
    <property type="entry name" value="Nuclear receptor coactivator"/>
    <property type="match status" value="1"/>
</dbReference>
<dbReference type="InterPro" id="IPR017426">
    <property type="entry name" value="Nuclear_rcpt_coactivator"/>
</dbReference>
<dbReference type="Proteomes" id="UP001152799">
    <property type="component" value="Chromosome 5"/>
</dbReference>
<dbReference type="InterPro" id="IPR011598">
    <property type="entry name" value="bHLH_dom"/>
</dbReference>
<dbReference type="OrthoDB" id="10035882at2759"/>
<feature type="region of interest" description="Disordered" evidence="7">
    <location>
        <begin position="560"/>
        <end position="651"/>
    </location>
</feature>
<dbReference type="PROSITE" id="PS50112">
    <property type="entry name" value="PAS"/>
    <property type="match status" value="1"/>
</dbReference>
<feature type="compositionally biased region" description="Low complexity" evidence="7">
    <location>
        <begin position="735"/>
        <end position="745"/>
    </location>
</feature>
<evidence type="ECO:0000259" key="9">
    <source>
        <dbReference type="PROSITE" id="PS50888"/>
    </source>
</evidence>
<keyword evidence="3" id="KW-0805">Transcription regulation</keyword>
<dbReference type="SUPFAM" id="SSF47459">
    <property type="entry name" value="HLH, helix-loop-helix DNA-binding domain"/>
    <property type="match status" value="1"/>
</dbReference>
<dbReference type="GO" id="GO:0045944">
    <property type="term" value="P:positive regulation of transcription by RNA polymerase II"/>
    <property type="evidence" value="ECO:0007669"/>
    <property type="project" value="TreeGrafter"/>
</dbReference>
<evidence type="ECO:0008006" key="12">
    <source>
        <dbReference type="Google" id="ProtNLM"/>
    </source>
</evidence>
<feature type="compositionally biased region" description="Basic and acidic residues" evidence="7">
    <location>
        <begin position="687"/>
        <end position="705"/>
    </location>
</feature>
<dbReference type="GO" id="GO:0032870">
    <property type="term" value="P:cellular response to hormone stimulus"/>
    <property type="evidence" value="ECO:0007669"/>
    <property type="project" value="TreeGrafter"/>
</dbReference>
<feature type="domain" description="PAS" evidence="8">
    <location>
        <begin position="152"/>
        <end position="216"/>
    </location>
</feature>
<evidence type="ECO:0000256" key="6">
    <source>
        <dbReference type="ARBA" id="ARBA00023242"/>
    </source>
</evidence>
<comment type="similarity">
    <text evidence="1">Belongs to the SRC/p160 nuclear receptor coactivator family.</text>
</comment>
<feature type="compositionally biased region" description="Low complexity" evidence="7">
    <location>
        <begin position="1374"/>
        <end position="1385"/>
    </location>
</feature>
<dbReference type="GO" id="GO:0046983">
    <property type="term" value="F:protein dimerization activity"/>
    <property type="evidence" value="ECO:0007669"/>
    <property type="project" value="InterPro"/>
</dbReference>
<organism evidence="10 11">
    <name type="scientific">Ceutorhynchus assimilis</name>
    <name type="common">cabbage seed weevil</name>
    <dbReference type="NCBI Taxonomy" id="467358"/>
    <lineage>
        <taxon>Eukaryota</taxon>
        <taxon>Metazoa</taxon>
        <taxon>Ecdysozoa</taxon>
        <taxon>Arthropoda</taxon>
        <taxon>Hexapoda</taxon>
        <taxon>Insecta</taxon>
        <taxon>Pterygota</taxon>
        <taxon>Neoptera</taxon>
        <taxon>Endopterygota</taxon>
        <taxon>Coleoptera</taxon>
        <taxon>Polyphaga</taxon>
        <taxon>Cucujiformia</taxon>
        <taxon>Curculionidae</taxon>
        <taxon>Ceutorhynchinae</taxon>
        <taxon>Ceutorhynchus</taxon>
    </lineage>
</organism>
<feature type="compositionally biased region" description="Polar residues" evidence="7">
    <location>
        <begin position="1232"/>
        <end position="1251"/>
    </location>
</feature>
<sequence>MLEHSAMYLNVTPPYEDDSSFFPDFYTRVGSCELQEPVWAKMNALTGIKQKRKKSDNKPQTQINKCNNEKRRREQENIYIEELAELISANFADMSSLSVKPDKCAILQETVNQIRRIKQQDNNQQIADPVQQGEVSSSRPTILSNEVYGPLLLEALEGFLFVINSEGKVEHVTDNVINYIKHAKDEIIGKSIYNFMHPGDHTKFHSNLLPMTIEWGSDPPPSTRSKSIDVRLLVKASDDLDETVEEKNQRVPCYELMHISSTQLRDHLSVSEDDGSDSGPCLLCVASRISHRDKASCYFEQFTTKLDTNGKIICVDTSGVSEGVSQALRKDFKGRLLRELVPAQDVYKVTAHLKETLSAGTSISSVYRIQVAPDKLVPVQTKSKFFKTNPHANSEVTDFIMATHSIIGDNDSLDPGGGIGGPLMTSIVNGAGPASRNGPSNSDNAPPSGGIIPPVSNAGAFASEFLENDFSTLDFPSTTWELEPSWPDAARPNSRQSTPVSTPAPRPPSNPSYSNAPTVAQSPIAHYSAQPSPVSQQQSSNFMSFGIMDEYQEQVFNVEDQKESKVMDEAPSHAEPQRLRSLLTNPPTSNASSSSSHQDENRDRILKELLNQQDDEQSGRMGDGRNNNARVMMRPMPEPPKNNAASSSTGNDMLRKLLNDKNDEDDIETKAGMKKGSELLQQLLKKDSDDDDERKNENGPHEDVLLKTLGFPSGSPSGNKRSMDNKDDRSSKRINNGSQNSSGSSEKSEIYQKNKMLASLLENPTPTPPSIPPIPASVISATPQEKLPRVVTDPAKLIPVTMNQGNMRPGRARQQPVAFSRPLGAANPPNFIDHIWIENNNDPVLSAILDDFIDFVPDRNILLSESGQEGQPTNSFQLSESAAINNIQKILMEVEDSVPSPNVSLPARPPAYSTNNNLGYPPPPNYHQGKYPRPMGVRAGVPQYTNPQQQLHLEQQRKIQHREAEEQKRRLLQQQEQQQLVILSNNASASINPTQTFDSLLNNTVAPNVTLQRSSSIPESQLSPGYNNQLQGSNSLSQSNQRGVQSNRQQQQQPYSPQNFQPQTTAAGNYSQQQRLSPQSQYNSQLSPRQTYTTQGNGTAGGSNWAQQQQRLTVQNPMLNAQLTGTLTGRGNFQRPPSAQQSQQQRALNSPGGNTRHSPFGGDQFAPPSSPTAAFNQNQYLQRLQRANSVPTTSSQMTGGLGSPRSYSGQAPPHYPPTHLQSIPQNPMLYGAQTQHQDSPYNCYEQQQQPPNLGYERRGGAQHLQPGVAGSNPTSEFVRQELRAVVGARTAQQQPAGGQRSGPTPAQQLQQQLNQSGTVDLESLGLSFEMASGASESPKLWGAMGSELGSMSPQPATSRTTMEEGRQGDHTKTSLLQQLLSDQSK</sequence>
<feature type="compositionally biased region" description="Polar residues" evidence="7">
    <location>
        <begin position="1290"/>
        <end position="1306"/>
    </location>
</feature>
<evidence type="ECO:0000313" key="10">
    <source>
        <dbReference type="EMBL" id="CAG9768696.1"/>
    </source>
</evidence>
<dbReference type="InterPro" id="IPR056193">
    <property type="entry name" value="bHLH_NCOA1-3"/>
</dbReference>
<dbReference type="SMART" id="SM00353">
    <property type="entry name" value="HLH"/>
    <property type="match status" value="1"/>
</dbReference>
<feature type="compositionally biased region" description="Low complexity" evidence="7">
    <location>
        <begin position="1134"/>
        <end position="1147"/>
    </location>
</feature>
<feature type="domain" description="BHLH" evidence="9">
    <location>
        <begin position="60"/>
        <end position="117"/>
    </location>
</feature>
<gene>
    <name evidence="10" type="ORF">CEUTPL_LOCUS9221</name>
</gene>
<feature type="compositionally biased region" description="Basic and acidic residues" evidence="7">
    <location>
        <begin position="560"/>
        <end position="578"/>
    </location>
</feature>
<evidence type="ECO:0000313" key="11">
    <source>
        <dbReference type="Proteomes" id="UP001152799"/>
    </source>
</evidence>
<feature type="compositionally biased region" description="Polar residues" evidence="7">
    <location>
        <begin position="1012"/>
        <end position="1026"/>
    </location>
</feature>
<feature type="compositionally biased region" description="Polar residues" evidence="7">
    <location>
        <begin position="1349"/>
        <end position="1360"/>
    </location>
</feature>
<feature type="region of interest" description="Disordered" evidence="7">
    <location>
        <begin position="1124"/>
        <end position="1173"/>
    </location>
</feature>
<dbReference type="InterPro" id="IPR035965">
    <property type="entry name" value="PAS-like_dom_sf"/>
</dbReference>
<evidence type="ECO:0000256" key="5">
    <source>
        <dbReference type="ARBA" id="ARBA00023163"/>
    </source>
</evidence>
<feature type="compositionally biased region" description="Polar residues" evidence="7">
    <location>
        <begin position="943"/>
        <end position="953"/>
    </location>
</feature>